<dbReference type="HOGENOM" id="CLU_1269022_0_0_1"/>
<reference evidence="2" key="2">
    <citation type="submission" date="2015-06" db="UniProtKB">
        <authorList>
            <consortium name="EnsemblProtists"/>
        </authorList>
    </citation>
    <scope>IDENTIFICATION</scope>
    <source>
        <strain evidence="2">Emoy2</strain>
    </source>
</reference>
<organism evidence="2 3">
    <name type="scientific">Hyaloperonospora arabidopsidis (strain Emoy2)</name>
    <name type="common">Downy mildew agent</name>
    <name type="synonym">Peronospora arabidopsidis</name>
    <dbReference type="NCBI Taxonomy" id="559515"/>
    <lineage>
        <taxon>Eukaryota</taxon>
        <taxon>Sar</taxon>
        <taxon>Stramenopiles</taxon>
        <taxon>Oomycota</taxon>
        <taxon>Peronosporomycetes</taxon>
        <taxon>Peronosporales</taxon>
        <taxon>Peronosporaceae</taxon>
        <taxon>Hyaloperonospora</taxon>
    </lineage>
</organism>
<dbReference type="EnsemblProtists" id="HpaT814230">
    <property type="protein sequence ID" value="HpaP814230"/>
    <property type="gene ID" value="HpaG814230"/>
</dbReference>
<feature type="region of interest" description="Disordered" evidence="1">
    <location>
        <begin position="168"/>
        <end position="187"/>
    </location>
</feature>
<dbReference type="VEuPathDB" id="FungiDB:HpaG814230"/>
<dbReference type="EMBL" id="JH599839">
    <property type="status" value="NOT_ANNOTATED_CDS"/>
    <property type="molecule type" value="Genomic_DNA"/>
</dbReference>
<evidence type="ECO:0000313" key="2">
    <source>
        <dbReference type="EnsemblProtists" id="HpaP814230"/>
    </source>
</evidence>
<protein>
    <submittedName>
        <fullName evidence="2">Uncharacterized protein</fullName>
    </submittedName>
</protein>
<evidence type="ECO:0000313" key="3">
    <source>
        <dbReference type="Proteomes" id="UP000011713"/>
    </source>
</evidence>
<name>M4C559_HYAAE</name>
<proteinExistence type="predicted"/>
<dbReference type="AlphaFoldDB" id="M4C559"/>
<feature type="compositionally biased region" description="Basic and acidic residues" evidence="1">
    <location>
        <begin position="176"/>
        <end position="187"/>
    </location>
</feature>
<sequence length="218" mass="23462">MERVAVPRDYRSHCSRHVLVSTSTWVVQDRGRHSGRSLRSRRDTTRHGVGVRHLRARHVRVHGHVDVRRRRLSPRHRGAVVAAHGREDAAPRVAGHDGTHGVLLGLALGAVVRGQVRVAVASSHVPSFGADRAGWGVTRTRANGAVGVRDIVSRVTADRDVVVGRDDGQGGQCCSTERRGGAHGRSIGEGRKGLRSIAWYLAKGKVGDSETGADSCES</sequence>
<dbReference type="InParanoid" id="M4C559"/>
<reference evidence="3" key="1">
    <citation type="journal article" date="2010" name="Science">
        <title>Signatures of adaptation to obligate biotrophy in the Hyaloperonospora arabidopsidis genome.</title>
        <authorList>
            <person name="Baxter L."/>
            <person name="Tripathy S."/>
            <person name="Ishaque N."/>
            <person name="Boot N."/>
            <person name="Cabral A."/>
            <person name="Kemen E."/>
            <person name="Thines M."/>
            <person name="Ah-Fong A."/>
            <person name="Anderson R."/>
            <person name="Badejoko W."/>
            <person name="Bittner-Eddy P."/>
            <person name="Boore J.L."/>
            <person name="Chibucos M.C."/>
            <person name="Coates M."/>
            <person name="Dehal P."/>
            <person name="Delehaunty K."/>
            <person name="Dong S."/>
            <person name="Downton P."/>
            <person name="Dumas B."/>
            <person name="Fabro G."/>
            <person name="Fronick C."/>
            <person name="Fuerstenberg S.I."/>
            <person name="Fulton L."/>
            <person name="Gaulin E."/>
            <person name="Govers F."/>
            <person name="Hughes L."/>
            <person name="Humphray S."/>
            <person name="Jiang R.H."/>
            <person name="Judelson H."/>
            <person name="Kamoun S."/>
            <person name="Kyung K."/>
            <person name="Meijer H."/>
            <person name="Minx P."/>
            <person name="Morris P."/>
            <person name="Nelson J."/>
            <person name="Phuntumart V."/>
            <person name="Qutob D."/>
            <person name="Rehmany A."/>
            <person name="Rougon-Cardoso A."/>
            <person name="Ryden P."/>
            <person name="Torto-Alalibo T."/>
            <person name="Studholme D."/>
            <person name="Wang Y."/>
            <person name="Win J."/>
            <person name="Wood J."/>
            <person name="Clifton S.W."/>
            <person name="Rogers J."/>
            <person name="Van den Ackerveken G."/>
            <person name="Jones J.D."/>
            <person name="McDowell J.M."/>
            <person name="Beynon J."/>
            <person name="Tyler B.M."/>
        </authorList>
    </citation>
    <scope>NUCLEOTIDE SEQUENCE [LARGE SCALE GENOMIC DNA]</scope>
    <source>
        <strain evidence="3">Emoy2</strain>
    </source>
</reference>
<dbReference type="Proteomes" id="UP000011713">
    <property type="component" value="Unassembled WGS sequence"/>
</dbReference>
<evidence type="ECO:0000256" key="1">
    <source>
        <dbReference type="SAM" id="MobiDB-lite"/>
    </source>
</evidence>
<keyword evidence="3" id="KW-1185">Reference proteome</keyword>
<accession>M4C559</accession>